<dbReference type="Proteomes" id="UP000790377">
    <property type="component" value="Unassembled WGS sequence"/>
</dbReference>
<sequence>MSSSFETVSSIEDLFSTLSLSELQMNMATQPNLRERVHRFLRFRRDEAVQRFFTNVDGFWAMLTEVEGVISGSSALRFVLPRWTTGWNPKDLDIYIPCERKSPVVAFLTTQGYDIISASADSYGELEEQAISQIIHMRNVEKCIDIIESCSDSSIAPILRFHSTPVMNFFTADACFSAYPNLTTHYSAMINGGCLAGHRDRLVRCWKKYEERGYRYDDVSRRTVTQEWGLAVGVFGSALSGQRHFCREDFDCPHTIRATDDAGCLRVFFGEEVDENHRQHRSVLSDVLFWHLGGVPCGGGRYGTLRPFASVTNTSVS</sequence>
<proteinExistence type="predicted"/>
<dbReference type="EMBL" id="MU268195">
    <property type="protein sequence ID" value="KAH7905426.1"/>
    <property type="molecule type" value="Genomic_DNA"/>
</dbReference>
<gene>
    <name evidence="1" type="ORF">BJ138DRAFT_1017720</name>
</gene>
<accession>A0ACB7ZWG4</accession>
<keyword evidence="2" id="KW-1185">Reference proteome</keyword>
<evidence type="ECO:0000313" key="1">
    <source>
        <dbReference type="EMBL" id="KAH7905426.1"/>
    </source>
</evidence>
<reference evidence="1" key="1">
    <citation type="journal article" date="2021" name="New Phytol.">
        <title>Evolutionary innovations through gain and loss of genes in the ectomycorrhizal Boletales.</title>
        <authorList>
            <person name="Wu G."/>
            <person name="Miyauchi S."/>
            <person name="Morin E."/>
            <person name="Kuo A."/>
            <person name="Drula E."/>
            <person name="Varga T."/>
            <person name="Kohler A."/>
            <person name="Feng B."/>
            <person name="Cao Y."/>
            <person name="Lipzen A."/>
            <person name="Daum C."/>
            <person name="Hundley H."/>
            <person name="Pangilinan J."/>
            <person name="Johnson J."/>
            <person name="Barry K."/>
            <person name="LaButti K."/>
            <person name="Ng V."/>
            <person name="Ahrendt S."/>
            <person name="Min B."/>
            <person name="Choi I.G."/>
            <person name="Park H."/>
            <person name="Plett J.M."/>
            <person name="Magnuson J."/>
            <person name="Spatafora J.W."/>
            <person name="Nagy L.G."/>
            <person name="Henrissat B."/>
            <person name="Grigoriev I.V."/>
            <person name="Yang Z.L."/>
            <person name="Xu J."/>
            <person name="Martin F.M."/>
        </authorList>
    </citation>
    <scope>NUCLEOTIDE SEQUENCE</scope>
    <source>
        <strain evidence="1">ATCC 28755</strain>
    </source>
</reference>
<evidence type="ECO:0000313" key="2">
    <source>
        <dbReference type="Proteomes" id="UP000790377"/>
    </source>
</evidence>
<name>A0ACB7ZWG4_9AGAM</name>
<organism evidence="1 2">
    <name type="scientific">Hygrophoropsis aurantiaca</name>
    <dbReference type="NCBI Taxonomy" id="72124"/>
    <lineage>
        <taxon>Eukaryota</taxon>
        <taxon>Fungi</taxon>
        <taxon>Dikarya</taxon>
        <taxon>Basidiomycota</taxon>
        <taxon>Agaricomycotina</taxon>
        <taxon>Agaricomycetes</taxon>
        <taxon>Agaricomycetidae</taxon>
        <taxon>Boletales</taxon>
        <taxon>Coniophorineae</taxon>
        <taxon>Hygrophoropsidaceae</taxon>
        <taxon>Hygrophoropsis</taxon>
    </lineage>
</organism>
<protein>
    <submittedName>
        <fullName evidence="1">Uncharacterized protein</fullName>
    </submittedName>
</protein>
<comment type="caution">
    <text evidence="1">The sequence shown here is derived from an EMBL/GenBank/DDBJ whole genome shotgun (WGS) entry which is preliminary data.</text>
</comment>